<evidence type="ECO:0000313" key="1">
    <source>
        <dbReference type="EMBL" id="ORY73766.1"/>
    </source>
</evidence>
<proteinExistence type="predicted"/>
<sequence length="328" mass="36970">MNLNKLFNNPTSLALNNIKNIQYSIPNNNLNIIYRKLFYSTSNNNNKGLLGLVLNQDGKGGCLVDIRVNEPIIIRSDYFKRFTKRVAATSLFLGNDINTQAENEISKKTSKKKKSKAGKCQTIDVKGLLNCPLLPHPDANPVDDSEFQFQLVKDALKNCSWKLNDELKIYRSVISQHSSRVVTGGFIMPIPEKGSVETPIDIINALTNFSDEDKILQEQGFGEIASMITLSLKGKRSKAVSVLRKMSRFANLLAKHVTVFNPLYISESDYKKKTHKNKVPKEDKDKILSNQIFMFDNEHTVAEALVNVGDIDDVEVTISSFIRWTLKD</sequence>
<dbReference type="STRING" id="1754190.A0A1Y2ERG3"/>
<organism evidence="1 2">
    <name type="scientific">Neocallimastix californiae</name>
    <dbReference type="NCBI Taxonomy" id="1754190"/>
    <lineage>
        <taxon>Eukaryota</taxon>
        <taxon>Fungi</taxon>
        <taxon>Fungi incertae sedis</taxon>
        <taxon>Chytridiomycota</taxon>
        <taxon>Chytridiomycota incertae sedis</taxon>
        <taxon>Neocallimastigomycetes</taxon>
        <taxon>Neocallimastigales</taxon>
        <taxon>Neocallimastigaceae</taxon>
        <taxon>Neocallimastix</taxon>
    </lineage>
</organism>
<name>A0A1Y2ERG3_9FUNG</name>
<accession>A0A1Y2ERG3</accession>
<dbReference type="OrthoDB" id="2136586at2759"/>
<keyword evidence="2" id="KW-1185">Reference proteome</keyword>
<dbReference type="AlphaFoldDB" id="A0A1Y2ERG3"/>
<protein>
    <submittedName>
        <fullName evidence="1">Uncharacterized protein</fullName>
    </submittedName>
</protein>
<gene>
    <name evidence="1" type="ORF">LY90DRAFT_666520</name>
</gene>
<evidence type="ECO:0000313" key="2">
    <source>
        <dbReference type="Proteomes" id="UP000193920"/>
    </source>
</evidence>
<reference evidence="1 2" key="1">
    <citation type="submission" date="2016-08" db="EMBL/GenBank/DDBJ databases">
        <title>A Parts List for Fungal Cellulosomes Revealed by Comparative Genomics.</title>
        <authorList>
            <consortium name="DOE Joint Genome Institute"/>
            <person name="Haitjema C.H."/>
            <person name="Gilmore S.P."/>
            <person name="Henske J.K."/>
            <person name="Solomon K.V."/>
            <person name="De Groot R."/>
            <person name="Kuo A."/>
            <person name="Mondo S.J."/>
            <person name="Salamov A.A."/>
            <person name="Labutti K."/>
            <person name="Zhao Z."/>
            <person name="Chiniquy J."/>
            <person name="Barry K."/>
            <person name="Brewer H.M."/>
            <person name="Purvine S.O."/>
            <person name="Wright A.T."/>
            <person name="Boxma B."/>
            <person name="Van Alen T."/>
            <person name="Hackstein J.H."/>
            <person name="Baker S.E."/>
            <person name="Grigoriev I.V."/>
            <person name="O'Malley M.A."/>
        </authorList>
    </citation>
    <scope>NUCLEOTIDE SEQUENCE [LARGE SCALE GENOMIC DNA]</scope>
    <source>
        <strain evidence="1 2">G1</strain>
    </source>
</reference>
<dbReference type="Gene3D" id="3.30.479.20">
    <property type="entry name" value="Elongation factor Ts, dimerisation domain"/>
    <property type="match status" value="2"/>
</dbReference>
<dbReference type="Proteomes" id="UP000193920">
    <property type="component" value="Unassembled WGS sequence"/>
</dbReference>
<dbReference type="InterPro" id="IPR036402">
    <property type="entry name" value="EF-Ts_dimer_sf"/>
</dbReference>
<dbReference type="SUPFAM" id="SSF54713">
    <property type="entry name" value="Elongation factor Ts (EF-Ts), dimerisation domain"/>
    <property type="match status" value="1"/>
</dbReference>
<comment type="caution">
    <text evidence="1">The sequence shown here is derived from an EMBL/GenBank/DDBJ whole genome shotgun (WGS) entry which is preliminary data.</text>
</comment>
<dbReference type="EMBL" id="MCOG01000032">
    <property type="protein sequence ID" value="ORY73766.1"/>
    <property type="molecule type" value="Genomic_DNA"/>
</dbReference>